<sequence>MRSLILLILPLFVAAYDNGAYWGRCLKRPLRIGDSFRARGHLEPGVLTWVCSLEQSLHNNIFARAAQRNWYDLKQKPYIVYVQRTKMGAFGGEHRYNFMPFPGGGPFEITMTIVGPRTIRVDYGKGSTFAGATWTQKGVVVGMDVAKSFDCIGQITNVTLTGDALVGRMMKDSSDVCPPYSYWETHPDPKPDPHEHSHSHDWSGSSSAEWPDTHGDGGHHNRGNGNNGGNGKGGNGNNGNNGNGGKKNPWDDLQIVVNINQTVIQGAEQAAVPVPLPPIPGPPEPAY</sequence>
<proteinExistence type="predicted"/>
<feature type="region of interest" description="Disordered" evidence="1">
    <location>
        <begin position="187"/>
        <end position="249"/>
    </location>
</feature>
<dbReference type="AlphaFoldDB" id="A0AA36FQL9"/>
<feature type="non-terminal residue" evidence="2">
    <location>
        <position position="1"/>
    </location>
</feature>
<dbReference type="Proteomes" id="UP001177023">
    <property type="component" value="Unassembled WGS sequence"/>
</dbReference>
<name>A0AA36FQL9_9BILA</name>
<dbReference type="EMBL" id="CATQJA010000751">
    <property type="protein sequence ID" value="CAJ0563825.1"/>
    <property type="molecule type" value="Genomic_DNA"/>
</dbReference>
<evidence type="ECO:0000313" key="3">
    <source>
        <dbReference type="Proteomes" id="UP001177023"/>
    </source>
</evidence>
<comment type="caution">
    <text evidence="2">The sequence shown here is derived from an EMBL/GenBank/DDBJ whole genome shotgun (WGS) entry which is preliminary data.</text>
</comment>
<evidence type="ECO:0000313" key="2">
    <source>
        <dbReference type="EMBL" id="CAJ0563825.1"/>
    </source>
</evidence>
<keyword evidence="3" id="KW-1185">Reference proteome</keyword>
<gene>
    <name evidence="2" type="ORF">MSPICULIGERA_LOCUS2560</name>
</gene>
<feature type="compositionally biased region" description="Basic and acidic residues" evidence="1">
    <location>
        <begin position="187"/>
        <end position="201"/>
    </location>
</feature>
<protein>
    <submittedName>
        <fullName evidence="2">Uncharacterized protein</fullName>
    </submittedName>
</protein>
<feature type="compositionally biased region" description="Gly residues" evidence="1">
    <location>
        <begin position="225"/>
        <end position="245"/>
    </location>
</feature>
<reference evidence="2" key="1">
    <citation type="submission" date="2023-06" db="EMBL/GenBank/DDBJ databases">
        <authorList>
            <person name="Delattre M."/>
        </authorList>
    </citation>
    <scope>NUCLEOTIDE SEQUENCE</scope>
    <source>
        <strain evidence="2">AF72</strain>
    </source>
</reference>
<evidence type="ECO:0000256" key="1">
    <source>
        <dbReference type="SAM" id="MobiDB-lite"/>
    </source>
</evidence>
<organism evidence="2 3">
    <name type="scientific">Mesorhabditis spiculigera</name>
    <dbReference type="NCBI Taxonomy" id="96644"/>
    <lineage>
        <taxon>Eukaryota</taxon>
        <taxon>Metazoa</taxon>
        <taxon>Ecdysozoa</taxon>
        <taxon>Nematoda</taxon>
        <taxon>Chromadorea</taxon>
        <taxon>Rhabditida</taxon>
        <taxon>Rhabditina</taxon>
        <taxon>Rhabditomorpha</taxon>
        <taxon>Rhabditoidea</taxon>
        <taxon>Rhabditidae</taxon>
        <taxon>Mesorhabditinae</taxon>
        <taxon>Mesorhabditis</taxon>
    </lineage>
</organism>
<accession>A0AA36FQL9</accession>